<evidence type="ECO:0000313" key="1">
    <source>
        <dbReference type="EMBL" id="SVD25880.1"/>
    </source>
</evidence>
<feature type="non-terminal residue" evidence="1">
    <location>
        <position position="24"/>
    </location>
</feature>
<name>A0A382TUY4_9ZZZZ</name>
<feature type="non-terminal residue" evidence="1">
    <location>
        <position position="1"/>
    </location>
</feature>
<reference evidence="1" key="1">
    <citation type="submission" date="2018-05" db="EMBL/GenBank/DDBJ databases">
        <authorList>
            <person name="Lanie J.A."/>
            <person name="Ng W.-L."/>
            <person name="Kazmierczak K.M."/>
            <person name="Andrzejewski T.M."/>
            <person name="Davidsen T.M."/>
            <person name="Wayne K.J."/>
            <person name="Tettelin H."/>
            <person name="Glass J.I."/>
            <person name="Rusch D."/>
            <person name="Podicherti R."/>
            <person name="Tsui H.-C.T."/>
            <person name="Winkler M.E."/>
        </authorList>
    </citation>
    <scope>NUCLEOTIDE SEQUENCE</scope>
</reference>
<protein>
    <submittedName>
        <fullName evidence="1">Uncharacterized protein</fullName>
    </submittedName>
</protein>
<dbReference type="AlphaFoldDB" id="A0A382TUY4"/>
<organism evidence="1">
    <name type="scientific">marine metagenome</name>
    <dbReference type="NCBI Taxonomy" id="408172"/>
    <lineage>
        <taxon>unclassified sequences</taxon>
        <taxon>metagenomes</taxon>
        <taxon>ecological metagenomes</taxon>
    </lineage>
</organism>
<sequence>VPAQDLADFAEYWNLSMFNSDGTE</sequence>
<gene>
    <name evidence="1" type="ORF">METZ01_LOCUS378734</name>
</gene>
<dbReference type="EMBL" id="UINC01139372">
    <property type="protein sequence ID" value="SVD25880.1"/>
    <property type="molecule type" value="Genomic_DNA"/>
</dbReference>
<proteinExistence type="predicted"/>
<accession>A0A382TUY4</accession>